<dbReference type="AlphaFoldDB" id="F0W3M7"/>
<feature type="compositionally biased region" description="Basic residues" evidence="1">
    <location>
        <begin position="86"/>
        <end position="126"/>
    </location>
</feature>
<dbReference type="EMBL" id="FR824065">
    <property type="protein sequence ID" value="CCA16266.1"/>
    <property type="molecule type" value="Genomic_DNA"/>
</dbReference>
<evidence type="ECO:0000313" key="2">
    <source>
        <dbReference type="EMBL" id="CCA15670.1"/>
    </source>
</evidence>
<dbReference type="HOGENOM" id="CLU_1698732_0_0_1"/>
<protein>
    <submittedName>
        <fullName evidence="2">AlNc14C13G1588 protein</fullName>
    </submittedName>
    <submittedName>
        <fullName evidence="3">AlNc14C20G2045 protein</fullName>
    </submittedName>
</protein>
<proteinExistence type="predicted"/>
<feature type="region of interest" description="Disordered" evidence="1">
    <location>
        <begin position="27"/>
        <end position="155"/>
    </location>
</feature>
<dbReference type="EMBL" id="FR824058">
    <property type="protein sequence ID" value="CCA15670.1"/>
    <property type="molecule type" value="Genomic_DNA"/>
</dbReference>
<accession>F0W3M7</accession>
<feature type="compositionally biased region" description="Polar residues" evidence="1">
    <location>
        <begin position="45"/>
        <end position="62"/>
    </location>
</feature>
<feature type="compositionally biased region" description="Polar residues" evidence="1">
    <location>
        <begin position="132"/>
        <end position="141"/>
    </location>
</feature>
<evidence type="ECO:0000313" key="3">
    <source>
        <dbReference type="EMBL" id="CCA16266.1"/>
    </source>
</evidence>
<feature type="compositionally biased region" description="Basic residues" evidence="1">
    <location>
        <begin position="27"/>
        <end position="41"/>
    </location>
</feature>
<feature type="compositionally biased region" description="Basic residues" evidence="1">
    <location>
        <begin position="142"/>
        <end position="155"/>
    </location>
</feature>
<reference evidence="2" key="1">
    <citation type="journal article" date="2011" name="PLoS Biol.">
        <title>Gene gain and loss during evolution of obligate parasitism in the white rust pathogen of Arabidopsis thaliana.</title>
        <authorList>
            <person name="Kemen E."/>
            <person name="Gardiner A."/>
            <person name="Schultz-Larsen T."/>
            <person name="Kemen A.C."/>
            <person name="Balmuth A.L."/>
            <person name="Robert-Seilaniantz A."/>
            <person name="Bailey K."/>
            <person name="Holub E."/>
            <person name="Studholme D.J."/>
            <person name="Maclean D."/>
            <person name="Jones J.D."/>
        </authorList>
    </citation>
    <scope>NUCLEOTIDE SEQUENCE</scope>
</reference>
<gene>
    <name evidence="2" type="primary">AlNc14C13G1588</name>
    <name evidence="3" type="synonym">AlNc14C20G2045</name>
    <name evidence="2" type="ORF">ALNC14_018130</name>
    <name evidence="3" type="ORF">ALNC14_024090</name>
</gene>
<reference evidence="2" key="2">
    <citation type="submission" date="2011-02" db="EMBL/GenBank/DDBJ databases">
        <authorList>
            <person name="MacLean D."/>
        </authorList>
    </citation>
    <scope>NUCLEOTIDE SEQUENCE</scope>
</reference>
<sequence length="155" mass="17422">MESVRVLECVEAKIDSSLDDLIKNRKMQFSRKARQPKRSSKIARANNTSQVRGAKLSQSQRNPLKPAAFRPEKASHLKPKTSQSLKSKRVARVGRTPKRIALRKPGNKRSSKLSSLKSKKVTKGNGKRVVLQTRSANPTTKLSKRRKAIQKAQKL</sequence>
<evidence type="ECO:0000256" key="1">
    <source>
        <dbReference type="SAM" id="MobiDB-lite"/>
    </source>
</evidence>
<organism evidence="2">
    <name type="scientific">Albugo laibachii Nc14</name>
    <dbReference type="NCBI Taxonomy" id="890382"/>
    <lineage>
        <taxon>Eukaryota</taxon>
        <taxon>Sar</taxon>
        <taxon>Stramenopiles</taxon>
        <taxon>Oomycota</taxon>
        <taxon>Peronosporomycetes</taxon>
        <taxon>Albuginales</taxon>
        <taxon>Albuginaceae</taxon>
        <taxon>Albugo</taxon>
    </lineage>
</organism>
<name>F0W3M7_9STRA</name>